<organism evidence="1 2">
    <name type="scientific">Bacillus xiamenensis</name>
    <dbReference type="NCBI Taxonomy" id="1178537"/>
    <lineage>
        <taxon>Bacteria</taxon>
        <taxon>Bacillati</taxon>
        <taxon>Bacillota</taxon>
        <taxon>Bacilli</taxon>
        <taxon>Bacillales</taxon>
        <taxon>Bacillaceae</taxon>
        <taxon>Bacillus</taxon>
    </lineage>
</organism>
<protein>
    <submittedName>
        <fullName evidence="1">GNAT family N-acetyltransferase</fullName>
    </submittedName>
</protein>
<dbReference type="Gene3D" id="3.40.630.30">
    <property type="match status" value="1"/>
</dbReference>
<reference evidence="1 2" key="1">
    <citation type="submission" date="2022-05" db="EMBL/GenBank/DDBJ databases">
        <title>Genome Sequencing of Bee-Associated Microbes.</title>
        <authorList>
            <person name="Dunlap C."/>
        </authorList>
    </citation>
    <scope>NUCLEOTIDE SEQUENCE [LARGE SCALE GENOMIC DNA]</scope>
    <source>
        <strain evidence="1 2">CBP-1093</strain>
    </source>
</reference>
<evidence type="ECO:0000313" key="1">
    <source>
        <dbReference type="EMBL" id="MCY9576972.1"/>
    </source>
</evidence>
<dbReference type="CDD" id="cd04301">
    <property type="entry name" value="NAT_SF"/>
    <property type="match status" value="1"/>
</dbReference>
<accession>A0ABT4F4I2</accession>
<evidence type="ECO:0000313" key="2">
    <source>
        <dbReference type="Proteomes" id="UP001527057"/>
    </source>
</evidence>
<sequence length="282" mass="32336">MEILTLEKKLETIEKYVTSDKAKEVFRDCLLLEGHFLCTDCGSLAFAVPQFNDLLKKEEIYIFLYKASNSLKLKPFFHQMKKALQICPDMYGYVELYQTDSLGPSFLVDAEPILDYLISKSLQTHSSNEILHPYHLVDNQGHYDQQIQDCLKKAHQNGLKCMMDLVPELDMFLANVEDYYQTLTPYSSFVLLDGGKFIGHATFEKLADDHMNLIDSFIVDPAIKNGYRVLIDESLKQLKEKGIQRVSGTLSYEGKESVRKLNRLLIDGWTCDAVTFFLRGDS</sequence>
<gene>
    <name evidence="1" type="ORF">M5W27_14330</name>
</gene>
<proteinExistence type="predicted"/>
<dbReference type="RefSeq" id="WP_197226293.1">
    <property type="nucleotide sequence ID" value="NZ_JAMDMH010000034.1"/>
</dbReference>
<dbReference type="EMBL" id="JAMDMH010000034">
    <property type="protein sequence ID" value="MCY9576972.1"/>
    <property type="molecule type" value="Genomic_DNA"/>
</dbReference>
<dbReference type="Proteomes" id="UP001527057">
    <property type="component" value="Unassembled WGS sequence"/>
</dbReference>
<keyword evidence="2" id="KW-1185">Reference proteome</keyword>
<comment type="caution">
    <text evidence="1">The sequence shown here is derived from an EMBL/GenBank/DDBJ whole genome shotgun (WGS) entry which is preliminary data.</text>
</comment>
<name>A0ABT4F4I2_9BACI</name>